<proteinExistence type="predicted"/>
<sequence length="60" mass="6813">VFDALQDVRNNEKTEHRLVQFEPQGESGQPDAAGNGLYTDAEFPVQNMPIQTDVVWKRPK</sequence>
<dbReference type="AlphaFoldDB" id="A0ABD0PP74"/>
<dbReference type="EMBL" id="JAMKFB020000015">
    <property type="protein sequence ID" value="KAL0175113.1"/>
    <property type="molecule type" value="Genomic_DNA"/>
</dbReference>
<evidence type="ECO:0000313" key="2">
    <source>
        <dbReference type="Proteomes" id="UP001529510"/>
    </source>
</evidence>
<organism evidence="1 2">
    <name type="scientific">Cirrhinus mrigala</name>
    <name type="common">Mrigala</name>
    <dbReference type="NCBI Taxonomy" id="683832"/>
    <lineage>
        <taxon>Eukaryota</taxon>
        <taxon>Metazoa</taxon>
        <taxon>Chordata</taxon>
        <taxon>Craniata</taxon>
        <taxon>Vertebrata</taxon>
        <taxon>Euteleostomi</taxon>
        <taxon>Actinopterygii</taxon>
        <taxon>Neopterygii</taxon>
        <taxon>Teleostei</taxon>
        <taxon>Ostariophysi</taxon>
        <taxon>Cypriniformes</taxon>
        <taxon>Cyprinidae</taxon>
        <taxon>Labeoninae</taxon>
        <taxon>Labeonini</taxon>
        <taxon>Cirrhinus</taxon>
    </lineage>
</organism>
<gene>
    <name evidence="1" type="ORF">M9458_031081</name>
</gene>
<protein>
    <recommendedName>
        <fullName evidence="3">Catalase</fullName>
    </recommendedName>
</protein>
<feature type="non-terminal residue" evidence="1">
    <location>
        <position position="60"/>
    </location>
</feature>
<evidence type="ECO:0008006" key="3">
    <source>
        <dbReference type="Google" id="ProtNLM"/>
    </source>
</evidence>
<feature type="non-terminal residue" evidence="1">
    <location>
        <position position="1"/>
    </location>
</feature>
<evidence type="ECO:0000313" key="1">
    <source>
        <dbReference type="EMBL" id="KAL0175113.1"/>
    </source>
</evidence>
<name>A0ABD0PP74_CIRMR</name>
<reference evidence="1 2" key="1">
    <citation type="submission" date="2024-05" db="EMBL/GenBank/DDBJ databases">
        <title>Genome sequencing and assembly of Indian major carp, Cirrhinus mrigala (Hamilton, 1822).</title>
        <authorList>
            <person name="Mohindra V."/>
            <person name="Chowdhury L.M."/>
            <person name="Lal K."/>
            <person name="Jena J.K."/>
        </authorList>
    </citation>
    <scope>NUCLEOTIDE SEQUENCE [LARGE SCALE GENOMIC DNA]</scope>
    <source>
        <strain evidence="1">CM1030</strain>
        <tissue evidence="1">Blood</tissue>
    </source>
</reference>
<keyword evidence="2" id="KW-1185">Reference proteome</keyword>
<comment type="caution">
    <text evidence="1">The sequence shown here is derived from an EMBL/GenBank/DDBJ whole genome shotgun (WGS) entry which is preliminary data.</text>
</comment>
<dbReference type="Proteomes" id="UP001529510">
    <property type="component" value="Unassembled WGS sequence"/>
</dbReference>
<accession>A0ABD0PP74</accession>